<dbReference type="Pfam" id="PF00989">
    <property type="entry name" value="PAS"/>
    <property type="match status" value="1"/>
</dbReference>
<dbReference type="InterPro" id="IPR025944">
    <property type="entry name" value="Sigma_54_int_dom_CS"/>
</dbReference>
<dbReference type="GO" id="GO:0005524">
    <property type="term" value="F:ATP binding"/>
    <property type="evidence" value="ECO:0007669"/>
    <property type="project" value="UniProtKB-KW"/>
</dbReference>
<dbReference type="GO" id="GO:0043565">
    <property type="term" value="F:sequence-specific DNA binding"/>
    <property type="evidence" value="ECO:0007669"/>
    <property type="project" value="InterPro"/>
</dbReference>
<dbReference type="Gene3D" id="3.40.50.300">
    <property type="entry name" value="P-loop containing nucleotide triphosphate hydrolases"/>
    <property type="match status" value="1"/>
</dbReference>
<dbReference type="InterPro" id="IPR002078">
    <property type="entry name" value="Sigma_54_int"/>
</dbReference>
<evidence type="ECO:0000256" key="3">
    <source>
        <dbReference type="ARBA" id="ARBA00023015"/>
    </source>
</evidence>
<dbReference type="GO" id="GO:0006355">
    <property type="term" value="P:regulation of DNA-templated transcription"/>
    <property type="evidence" value="ECO:0007669"/>
    <property type="project" value="InterPro"/>
</dbReference>
<dbReference type="InterPro" id="IPR013767">
    <property type="entry name" value="PAS_fold"/>
</dbReference>
<dbReference type="PROSITE" id="PS50045">
    <property type="entry name" value="SIGMA54_INTERACT_4"/>
    <property type="match status" value="1"/>
</dbReference>
<dbReference type="Pfam" id="PF25601">
    <property type="entry name" value="AAA_lid_14"/>
    <property type="match status" value="1"/>
</dbReference>
<keyword evidence="7" id="KW-1185">Reference proteome</keyword>
<evidence type="ECO:0000313" key="7">
    <source>
        <dbReference type="Proteomes" id="UP000323521"/>
    </source>
</evidence>
<feature type="domain" description="Sigma-54 factor interaction" evidence="5">
    <location>
        <begin position="272"/>
        <end position="502"/>
    </location>
</feature>
<dbReference type="AlphaFoldDB" id="A0A3G1KRE4"/>
<evidence type="ECO:0000256" key="2">
    <source>
        <dbReference type="ARBA" id="ARBA00022840"/>
    </source>
</evidence>
<keyword evidence="3" id="KW-0805">Transcription regulation</keyword>
<reference evidence="6 7" key="1">
    <citation type="submission" date="2016-10" db="EMBL/GenBank/DDBJ databases">
        <title>Complete Genome Sequence of Peptococcaceae strain DCMF.</title>
        <authorList>
            <person name="Edwards R.J."/>
            <person name="Holland S.I."/>
            <person name="Deshpande N.P."/>
            <person name="Wong Y.K."/>
            <person name="Ertan H."/>
            <person name="Manefield M."/>
            <person name="Russell T.L."/>
            <person name="Lee M.J."/>
        </authorList>
    </citation>
    <scope>NUCLEOTIDE SEQUENCE [LARGE SCALE GENOMIC DNA]</scope>
    <source>
        <strain evidence="6 7">DCMF</strain>
    </source>
</reference>
<evidence type="ECO:0000256" key="1">
    <source>
        <dbReference type="ARBA" id="ARBA00022741"/>
    </source>
</evidence>
<dbReference type="KEGG" id="fwa:DCMF_09785"/>
<dbReference type="Gene3D" id="1.10.10.60">
    <property type="entry name" value="Homeodomain-like"/>
    <property type="match status" value="1"/>
</dbReference>
<protein>
    <recommendedName>
        <fullName evidence="5">Sigma-54 factor interaction domain-containing protein</fullName>
    </recommendedName>
</protein>
<dbReference type="PROSITE" id="PS00688">
    <property type="entry name" value="SIGMA54_INTERACT_3"/>
    <property type="match status" value="1"/>
</dbReference>
<keyword evidence="1" id="KW-0547">Nucleotide-binding</keyword>
<dbReference type="RefSeq" id="WP_214659228.1">
    <property type="nucleotide sequence ID" value="NZ_CP017634.1"/>
</dbReference>
<dbReference type="PANTHER" id="PTHR32071:SF57">
    <property type="entry name" value="C4-DICARBOXYLATE TRANSPORT TRANSCRIPTIONAL REGULATORY PROTEIN DCTD"/>
    <property type="match status" value="1"/>
</dbReference>
<dbReference type="SMART" id="SM00382">
    <property type="entry name" value="AAA"/>
    <property type="match status" value="1"/>
</dbReference>
<dbReference type="InterPro" id="IPR025662">
    <property type="entry name" value="Sigma_54_int_dom_ATP-bd_1"/>
</dbReference>
<dbReference type="Pfam" id="PF02954">
    <property type="entry name" value="HTH_8"/>
    <property type="match status" value="1"/>
</dbReference>
<dbReference type="PRINTS" id="PR01590">
    <property type="entry name" value="HTHFIS"/>
</dbReference>
<keyword evidence="4" id="KW-0804">Transcription</keyword>
<dbReference type="PANTHER" id="PTHR32071">
    <property type="entry name" value="TRANSCRIPTIONAL REGULATORY PROTEIN"/>
    <property type="match status" value="1"/>
</dbReference>
<dbReference type="CDD" id="cd00009">
    <property type="entry name" value="AAA"/>
    <property type="match status" value="1"/>
</dbReference>
<organism evidence="6 7">
    <name type="scientific">Formimonas warabiya</name>
    <dbReference type="NCBI Taxonomy" id="1761012"/>
    <lineage>
        <taxon>Bacteria</taxon>
        <taxon>Bacillati</taxon>
        <taxon>Bacillota</taxon>
        <taxon>Clostridia</taxon>
        <taxon>Eubacteriales</taxon>
        <taxon>Peptococcaceae</taxon>
        <taxon>Candidatus Formimonas</taxon>
    </lineage>
</organism>
<dbReference type="Proteomes" id="UP000323521">
    <property type="component" value="Chromosome"/>
</dbReference>
<dbReference type="EMBL" id="CP017634">
    <property type="protein sequence ID" value="ATW25028.1"/>
    <property type="molecule type" value="Genomic_DNA"/>
</dbReference>
<dbReference type="InterPro" id="IPR058031">
    <property type="entry name" value="AAA_lid_NorR"/>
</dbReference>
<dbReference type="SUPFAM" id="SSF46689">
    <property type="entry name" value="Homeodomain-like"/>
    <property type="match status" value="1"/>
</dbReference>
<dbReference type="Gene3D" id="1.10.8.60">
    <property type="match status" value="1"/>
</dbReference>
<keyword evidence="2" id="KW-0067">ATP-binding</keyword>
<dbReference type="InterPro" id="IPR009057">
    <property type="entry name" value="Homeodomain-like_sf"/>
</dbReference>
<dbReference type="SUPFAM" id="SSF55785">
    <property type="entry name" value="PYP-like sensor domain (PAS domain)"/>
    <property type="match status" value="1"/>
</dbReference>
<dbReference type="InterPro" id="IPR002197">
    <property type="entry name" value="HTH_Fis"/>
</dbReference>
<sequence>MFKGASETLKIEDLIYQPVALIDPEQSPEVLRFNIREKQLAAMLWPSPDSSWNVVLASEFLKLEDRGKIGDLAVKGFPVPVDTPLAKVIDLIRSFPGQLGVLIDKMGFPLGVIEAGRMLSLLWEQMLHLECSVTTLMDTVNEAITMIDQQNVVVGWNKRAEELYRIPAHTIVGQEINRFFSSLVVTHVISKDVMKKKGVRNDYHQPIPGTHVLINASPIVYQDQVLGSVCSERDITETVSLHNELSKASSEVRQLKNEITKIHRPNDAFQKIVGHSKKLRDSISLAQRVANTNVAVLIRGESGTGKELFAEAIHNESSRRNKPFVVINCGAIPAALFESELFGYQSGAFTGADRKGRPGKFEIAHQGTIFLDEIGEMPLDLQVKLLRVLQNKRFYKVGGSDPIDVDVRVIAATHRDLEQMINDGLFREDLYYRINVVSLEIPPLRQRKEDIPELIYLFIREFCLQQNRDMVQIAPEVMTTLLNYPWPGNIRELRNVVERMVILAEDKMILQDHLPSSMKLKRFTAGEIASTESTLTDITDRTEKEIILQALEEAGGDKSKAAKRLGIPRSTLYYKMKKLDIKQ</sequence>
<name>A0A3G1KRE4_FORW1</name>
<dbReference type="InterPro" id="IPR003593">
    <property type="entry name" value="AAA+_ATPase"/>
</dbReference>
<dbReference type="SUPFAM" id="SSF52540">
    <property type="entry name" value="P-loop containing nucleoside triphosphate hydrolases"/>
    <property type="match status" value="1"/>
</dbReference>
<dbReference type="PROSITE" id="PS00675">
    <property type="entry name" value="SIGMA54_INTERACT_1"/>
    <property type="match status" value="1"/>
</dbReference>
<accession>A0A3G1KRE4</accession>
<dbReference type="InterPro" id="IPR027417">
    <property type="entry name" value="P-loop_NTPase"/>
</dbReference>
<evidence type="ECO:0000313" key="6">
    <source>
        <dbReference type="EMBL" id="ATW25028.1"/>
    </source>
</evidence>
<proteinExistence type="predicted"/>
<dbReference type="Gene3D" id="3.30.450.20">
    <property type="entry name" value="PAS domain"/>
    <property type="match status" value="1"/>
</dbReference>
<dbReference type="FunFam" id="3.40.50.300:FF:000006">
    <property type="entry name" value="DNA-binding transcriptional regulator NtrC"/>
    <property type="match status" value="1"/>
</dbReference>
<dbReference type="InterPro" id="IPR035965">
    <property type="entry name" value="PAS-like_dom_sf"/>
</dbReference>
<evidence type="ECO:0000256" key="4">
    <source>
        <dbReference type="ARBA" id="ARBA00023163"/>
    </source>
</evidence>
<dbReference type="Pfam" id="PF00158">
    <property type="entry name" value="Sigma54_activat"/>
    <property type="match status" value="1"/>
</dbReference>
<gene>
    <name evidence="6" type="ORF">DCMF_09785</name>
</gene>
<evidence type="ECO:0000259" key="5">
    <source>
        <dbReference type="PROSITE" id="PS50045"/>
    </source>
</evidence>